<dbReference type="EMBL" id="NGFP01000094">
    <property type="protein sequence ID" value="OUC94871.1"/>
    <property type="molecule type" value="Genomic_DNA"/>
</dbReference>
<reference evidence="1 2" key="1">
    <citation type="submission" date="2017-05" db="EMBL/GenBank/DDBJ databases">
        <title>Biotechnological potential of actinobacteria isolated from South African environments.</title>
        <authorList>
            <person name="Le Roes-Hill M."/>
            <person name="Prins A."/>
            <person name="Durrell K.A."/>
        </authorList>
    </citation>
    <scope>NUCLEOTIDE SEQUENCE [LARGE SCALE GENOMIC DNA]</scope>
    <source>
        <strain evidence="1">M26</strain>
    </source>
</reference>
<dbReference type="RefSeq" id="WP_086574883.1">
    <property type="nucleotide sequence ID" value="NZ_NGFP01000094.1"/>
</dbReference>
<evidence type="ECO:0000313" key="1">
    <source>
        <dbReference type="EMBL" id="OUC94871.1"/>
    </source>
</evidence>
<comment type="caution">
    <text evidence="1">The sequence shown here is derived from an EMBL/GenBank/DDBJ whole genome shotgun (WGS) entry which is preliminary data.</text>
</comment>
<evidence type="ECO:0000313" key="2">
    <source>
        <dbReference type="Proteomes" id="UP000194761"/>
    </source>
</evidence>
<sequence length="97" mass="10693">MPVEFLTDEAAAYGRFAGPPSQADLERVFFLDRFTGAAAYDEHRRRLAASWVWREQVLPELGLPIREADAGAPAEPDRAVPAPVNTLRSPEWAGMLG</sequence>
<organism evidence="1 2">
    <name type="scientific">Streptosporangium minutum</name>
    <dbReference type="NCBI Taxonomy" id="569862"/>
    <lineage>
        <taxon>Bacteria</taxon>
        <taxon>Bacillati</taxon>
        <taxon>Actinomycetota</taxon>
        <taxon>Actinomycetes</taxon>
        <taxon>Streptosporangiales</taxon>
        <taxon>Streptosporangiaceae</taxon>
        <taxon>Streptosporangium</taxon>
    </lineage>
</organism>
<dbReference type="AlphaFoldDB" id="A0A243RJ18"/>
<dbReference type="Proteomes" id="UP000194761">
    <property type="component" value="Unassembled WGS sequence"/>
</dbReference>
<keyword evidence="2" id="KW-1185">Reference proteome</keyword>
<gene>
    <name evidence="1" type="ORF">CA984_20730</name>
</gene>
<proteinExistence type="predicted"/>
<name>A0A243RJ18_9ACTN</name>
<accession>A0A243RJ18</accession>
<protein>
    <submittedName>
        <fullName evidence="1">Uncharacterized protein</fullName>
    </submittedName>
</protein>